<evidence type="ECO:0000313" key="3">
    <source>
        <dbReference type="EMBL" id="THV27935.1"/>
    </source>
</evidence>
<evidence type="ECO:0000256" key="1">
    <source>
        <dbReference type="ARBA" id="ARBA00004328"/>
    </source>
</evidence>
<comment type="caution">
    <text evidence="3">The sequence shown here is derived from an EMBL/GenBank/DDBJ whole genome shotgun (WGS) entry which is preliminary data.</text>
</comment>
<keyword evidence="4" id="KW-1185">Reference proteome</keyword>
<dbReference type="SUPFAM" id="SSF56563">
    <property type="entry name" value="Major capsid protein gp5"/>
    <property type="match status" value="1"/>
</dbReference>
<accession>A0A4S8PE88</accession>
<comment type="subcellular location">
    <subcellularLocation>
        <location evidence="1">Virion</location>
    </subcellularLocation>
</comment>
<sequence length="424" mass="44889">MNKLKELQERLKATLTPARDIAAKAEAEGRDFTDDERDQVAAILKAAAPIKEEIAKAKDNAAVADALKEFGDDIGFEPGTKSGQADASGLITPTKSLGAHFVESDAFKAMVAAAPNGRFGEKMRVQSAPVGFKTLVTGLSDTSAGALVTPDRTNIIDLLGRAPLTVRNLVSARTTGSDTVEFVRQTSRVNAAAPVAEATATAGTSGVKPEGGFALEVVTENVRTLAEWIPATKRSLSDASQIRGLIDDELRGNLAELEDDQMLNGDGTGENLTGILETVGIQTQAYSATVTDLDPLLETTFKAKTKVKTVGRATANAYMLNPADWETIHLNRLAKNPANEAVAGSVPTLHGLPVIESEAIAAGTGLVGDWRRAVVWDREQASITVSDSHADFFIRNMVAVLGEQRLAFGVIRPAAFVSIDLTEL</sequence>
<dbReference type="Pfam" id="PF05065">
    <property type="entry name" value="Phage_capsid"/>
    <property type="match status" value="1"/>
</dbReference>
<evidence type="ECO:0000259" key="2">
    <source>
        <dbReference type="Pfam" id="PF05065"/>
    </source>
</evidence>
<dbReference type="Gene3D" id="3.30.2400.10">
    <property type="entry name" value="Major capsid protein gp5"/>
    <property type="match status" value="1"/>
</dbReference>
<feature type="domain" description="Phage capsid-like C-terminal" evidence="2">
    <location>
        <begin position="145"/>
        <end position="419"/>
    </location>
</feature>
<dbReference type="Proteomes" id="UP000305792">
    <property type="component" value="Unassembled WGS sequence"/>
</dbReference>
<dbReference type="NCBIfam" id="TIGR01554">
    <property type="entry name" value="major_cap_HK97"/>
    <property type="match status" value="1"/>
</dbReference>
<dbReference type="OrthoDB" id="8444243at2"/>
<organism evidence="3 4">
    <name type="scientific">Glycomyces paridis</name>
    <dbReference type="NCBI Taxonomy" id="2126555"/>
    <lineage>
        <taxon>Bacteria</taxon>
        <taxon>Bacillati</taxon>
        <taxon>Actinomycetota</taxon>
        <taxon>Actinomycetes</taxon>
        <taxon>Glycomycetales</taxon>
        <taxon>Glycomycetaceae</taxon>
        <taxon>Glycomyces</taxon>
    </lineage>
</organism>
<dbReference type="EMBL" id="STGX01000009">
    <property type="protein sequence ID" value="THV27935.1"/>
    <property type="molecule type" value="Genomic_DNA"/>
</dbReference>
<reference evidence="3 4" key="1">
    <citation type="journal article" date="2018" name="Int. J. Syst. Evol. Microbiol.">
        <title>Glycomyces paridis sp. nov., isolated from the medicinal plant Paris polyphylla.</title>
        <authorList>
            <person name="Fang X.M."/>
            <person name="Bai J.L."/>
            <person name="Su J."/>
            <person name="Zhao L.L."/>
            <person name="Liu H.Y."/>
            <person name="Ma B.P."/>
            <person name="Zhang Y.Q."/>
            <person name="Yu L.Y."/>
        </authorList>
    </citation>
    <scope>NUCLEOTIDE SEQUENCE [LARGE SCALE GENOMIC DNA]</scope>
    <source>
        <strain evidence="3 4">CPCC 204357</strain>
    </source>
</reference>
<evidence type="ECO:0000313" key="4">
    <source>
        <dbReference type="Proteomes" id="UP000305792"/>
    </source>
</evidence>
<dbReference type="Gene3D" id="3.30.2320.10">
    <property type="entry name" value="hypothetical protein PF0899 domain"/>
    <property type="match status" value="1"/>
</dbReference>
<gene>
    <name evidence="3" type="ORF">E9998_13170</name>
</gene>
<dbReference type="AlphaFoldDB" id="A0A4S8PE88"/>
<proteinExistence type="predicted"/>
<dbReference type="InterPro" id="IPR054612">
    <property type="entry name" value="Phage_capsid-like_C"/>
</dbReference>
<dbReference type="RefSeq" id="WP_136530168.1">
    <property type="nucleotide sequence ID" value="NZ_STGX01000009.1"/>
</dbReference>
<dbReference type="InterPro" id="IPR024455">
    <property type="entry name" value="Phage_capsid"/>
</dbReference>
<protein>
    <submittedName>
        <fullName evidence="3">Phage major capsid protein</fullName>
    </submittedName>
</protein>
<name>A0A4S8PE88_9ACTN</name>